<feature type="compositionally biased region" description="Basic and acidic residues" evidence="1">
    <location>
        <begin position="223"/>
        <end position="232"/>
    </location>
</feature>
<organism evidence="2 3">
    <name type="scientific">Candidatus Mycoplasma haematohominis</name>
    <dbReference type="NCBI Taxonomy" id="1494318"/>
    <lineage>
        <taxon>Bacteria</taxon>
        <taxon>Bacillati</taxon>
        <taxon>Mycoplasmatota</taxon>
        <taxon>Mollicutes</taxon>
        <taxon>Mycoplasmataceae</taxon>
        <taxon>Mycoplasma</taxon>
    </lineage>
</organism>
<gene>
    <name evidence="2" type="ORF">MHSWG343_00230</name>
</gene>
<comment type="caution">
    <text evidence="2">The sequence shown here is derived from an EMBL/GenBank/DDBJ whole genome shotgun (WGS) entry which is preliminary data.</text>
</comment>
<sequence length="281" mass="30877">MASPAAIGGGALGAAAIGVGGAYLAGAFEGKGDSEVEVEPNRVLLVNETDFSSVYSTADWIGKEYKNYLVAPIGSKGEGNLKTDNQKWWEWSYKRWQADSGKTDNDLSDEFKNKDKVSSDFSDSTATSNTSPKALNKVCEAVYKQNKSTITTLESSPDNQSRLKRDLFKYCSVLGEVKTISEAKEVYGSNTKGKEDANVKKFVAVNGNDKFWKVRNEEFYTDGDGDKSKSKVTDNSSNEFKVKSSENSRSEIRVICKEAYESGTTDTQNYPSADMEKFCTL</sequence>
<evidence type="ECO:0000313" key="2">
    <source>
        <dbReference type="EMBL" id="GCE63045.1"/>
    </source>
</evidence>
<dbReference type="EMBL" id="BIMN01000001">
    <property type="protein sequence ID" value="GCE63045.1"/>
    <property type="molecule type" value="Genomic_DNA"/>
</dbReference>
<dbReference type="Proteomes" id="UP000324831">
    <property type="component" value="Unassembled WGS sequence"/>
</dbReference>
<evidence type="ECO:0000313" key="3">
    <source>
        <dbReference type="Proteomes" id="UP000324831"/>
    </source>
</evidence>
<accession>A0A478FSJ0</accession>
<dbReference type="AlphaFoldDB" id="A0A478FSJ0"/>
<name>A0A478FSJ0_9MOLU</name>
<proteinExistence type="predicted"/>
<protein>
    <submittedName>
        <fullName evidence="2">Uncharacterized protein</fullName>
    </submittedName>
</protein>
<feature type="region of interest" description="Disordered" evidence="1">
    <location>
        <begin position="223"/>
        <end position="248"/>
    </location>
</feature>
<evidence type="ECO:0000256" key="1">
    <source>
        <dbReference type="SAM" id="MobiDB-lite"/>
    </source>
</evidence>
<reference evidence="2 3" key="1">
    <citation type="submission" date="2019-01" db="EMBL/GenBank/DDBJ databases">
        <title>Draft genome sequences of Candidatus Mycoplasma haemohominis SWG34-3 identified from a patient with pyrexia, anemia and liver dysfunction.</title>
        <authorList>
            <person name="Sekizuka T."/>
            <person name="Hattori N."/>
            <person name="Katano H."/>
            <person name="Takuma T."/>
            <person name="Ito T."/>
            <person name="Arai N."/>
            <person name="Yanai R."/>
            <person name="Ishii S."/>
            <person name="Miura Y."/>
            <person name="Tokunaga T."/>
            <person name="Watanabe H."/>
            <person name="Nomura N."/>
            <person name="Eguchi J."/>
            <person name="Arai T."/>
            <person name="Hasegawa H."/>
            <person name="Nakamaki T."/>
            <person name="Wakita T."/>
            <person name="Niki Y."/>
            <person name="Kuroda M."/>
        </authorList>
    </citation>
    <scope>NUCLEOTIDE SEQUENCE [LARGE SCALE GENOMIC DNA]</scope>
    <source>
        <strain evidence="2">SWG34-3</strain>
    </source>
</reference>